<dbReference type="EMBL" id="FOHV01000004">
    <property type="protein sequence ID" value="SES83122.1"/>
    <property type="molecule type" value="Genomic_DNA"/>
</dbReference>
<name>A0A1H9ZQM4_9GAMM</name>
<proteinExistence type="inferred from homology"/>
<dbReference type="AlphaFoldDB" id="A0A1H9ZQM4"/>
<evidence type="ECO:0000256" key="4">
    <source>
        <dbReference type="ARBA" id="ARBA00022448"/>
    </source>
</evidence>
<dbReference type="InterPro" id="IPR050619">
    <property type="entry name" value="Flavodoxin"/>
</dbReference>
<dbReference type="InterPro" id="IPR010086">
    <property type="entry name" value="Flavodoxin_lc"/>
</dbReference>
<evidence type="ECO:0000256" key="2">
    <source>
        <dbReference type="ARBA" id="ARBA00003297"/>
    </source>
</evidence>
<organism evidence="10 11">
    <name type="scientific">Thorsellia anophelis DSM 18579</name>
    <dbReference type="NCBI Taxonomy" id="1123402"/>
    <lineage>
        <taxon>Bacteria</taxon>
        <taxon>Pseudomonadati</taxon>
        <taxon>Pseudomonadota</taxon>
        <taxon>Gammaproteobacteria</taxon>
        <taxon>Enterobacterales</taxon>
        <taxon>Thorselliaceae</taxon>
        <taxon>Thorsellia</taxon>
    </lineage>
</organism>
<keyword evidence="4 8" id="KW-0813">Transport</keyword>
<keyword evidence="5 8" id="KW-0285">Flavoprotein</keyword>
<dbReference type="Pfam" id="PF00258">
    <property type="entry name" value="Flavodoxin_1"/>
    <property type="match status" value="1"/>
</dbReference>
<protein>
    <recommendedName>
        <fullName evidence="8">Flavodoxin</fullName>
    </recommendedName>
</protein>
<comment type="function">
    <text evidence="2 8">Low-potential electron donor to a number of redox enzymes.</text>
</comment>
<comment type="cofactor">
    <cofactor evidence="1 8">
        <name>FMN</name>
        <dbReference type="ChEBI" id="CHEBI:58210"/>
    </cofactor>
</comment>
<dbReference type="PROSITE" id="PS00201">
    <property type="entry name" value="FLAVODOXIN"/>
    <property type="match status" value="1"/>
</dbReference>
<dbReference type="NCBIfam" id="NF009023">
    <property type="entry name" value="PRK12359.1"/>
    <property type="match status" value="1"/>
</dbReference>
<comment type="similarity">
    <text evidence="3 8">Belongs to the flavodoxin family.</text>
</comment>
<dbReference type="PANTHER" id="PTHR42809">
    <property type="entry name" value="FLAVODOXIN 2"/>
    <property type="match status" value="1"/>
</dbReference>
<dbReference type="PIRSF" id="PIRSF038996">
    <property type="entry name" value="FldA"/>
    <property type="match status" value="1"/>
</dbReference>
<evidence type="ECO:0000256" key="8">
    <source>
        <dbReference type="PIRNR" id="PIRNR038996"/>
    </source>
</evidence>
<dbReference type="Proteomes" id="UP000242642">
    <property type="component" value="Unassembled WGS sequence"/>
</dbReference>
<evidence type="ECO:0000313" key="10">
    <source>
        <dbReference type="EMBL" id="SES83122.1"/>
    </source>
</evidence>
<gene>
    <name evidence="10" type="ORF">SAMN02583745_00617</name>
</gene>
<feature type="domain" description="Flavodoxin-like" evidence="9">
    <location>
        <begin position="12"/>
        <end position="184"/>
    </location>
</feature>
<dbReference type="SUPFAM" id="SSF52218">
    <property type="entry name" value="Flavoproteins"/>
    <property type="match status" value="1"/>
</dbReference>
<accession>A0A1H9ZQM4</accession>
<dbReference type="OrthoDB" id="359268at2"/>
<reference evidence="11" key="1">
    <citation type="submission" date="2016-10" db="EMBL/GenBank/DDBJ databases">
        <authorList>
            <person name="Varghese N."/>
            <person name="Submissions S."/>
        </authorList>
    </citation>
    <scope>NUCLEOTIDE SEQUENCE [LARGE SCALE GENOMIC DNA]</scope>
    <source>
        <strain evidence="11">DSM 18579</strain>
    </source>
</reference>
<keyword evidence="11" id="KW-1185">Reference proteome</keyword>
<dbReference type="Gene3D" id="3.40.50.360">
    <property type="match status" value="1"/>
</dbReference>
<dbReference type="RefSeq" id="WP_093317749.1">
    <property type="nucleotide sequence ID" value="NZ_FOHV01000004.1"/>
</dbReference>
<keyword evidence="7 8" id="KW-0249">Electron transport</keyword>
<evidence type="ECO:0000256" key="6">
    <source>
        <dbReference type="ARBA" id="ARBA00022643"/>
    </source>
</evidence>
<dbReference type="PANTHER" id="PTHR42809:SF3">
    <property type="entry name" value="FLAVODOXIN 2"/>
    <property type="match status" value="1"/>
</dbReference>
<dbReference type="GO" id="GO:0009055">
    <property type="term" value="F:electron transfer activity"/>
    <property type="evidence" value="ECO:0007669"/>
    <property type="project" value="UniProtKB-UniRule"/>
</dbReference>
<evidence type="ECO:0000256" key="5">
    <source>
        <dbReference type="ARBA" id="ARBA00022630"/>
    </source>
</evidence>
<dbReference type="PROSITE" id="PS50902">
    <property type="entry name" value="FLAVODOXIN_LIKE"/>
    <property type="match status" value="1"/>
</dbReference>
<dbReference type="InterPro" id="IPR029039">
    <property type="entry name" value="Flavoprotein-like_sf"/>
</dbReference>
<sequence>MKTLLPNEDLKFAIFFGSTTCYTEIVAEKIQDKLIELIKTSSSSSSFAIELYNIKDTPLSHINEFDVLILGISTWDFGELQEDWLIQWDNIKNLNLDNKTIALFGLGDQLGYSDWFLDAMGLLYQSIKNDSINWCGFWPTNGYTFTSTLPTTLDGKYFVGLALDEDSQYELTDNRIDLWCKQLINEWQTLNII</sequence>
<evidence type="ECO:0000256" key="7">
    <source>
        <dbReference type="ARBA" id="ARBA00022982"/>
    </source>
</evidence>
<dbReference type="NCBIfam" id="TIGR01752">
    <property type="entry name" value="flav_long"/>
    <property type="match status" value="1"/>
</dbReference>
<keyword evidence="6 8" id="KW-0288">FMN</keyword>
<dbReference type="InterPro" id="IPR008254">
    <property type="entry name" value="Flavodoxin/NO_synth"/>
</dbReference>
<evidence type="ECO:0000256" key="1">
    <source>
        <dbReference type="ARBA" id="ARBA00001917"/>
    </source>
</evidence>
<dbReference type="InterPro" id="IPR001226">
    <property type="entry name" value="Flavodoxin_CS"/>
</dbReference>
<evidence type="ECO:0000259" key="9">
    <source>
        <dbReference type="PROSITE" id="PS50902"/>
    </source>
</evidence>
<evidence type="ECO:0000256" key="3">
    <source>
        <dbReference type="ARBA" id="ARBA00005267"/>
    </source>
</evidence>
<evidence type="ECO:0000313" key="11">
    <source>
        <dbReference type="Proteomes" id="UP000242642"/>
    </source>
</evidence>
<dbReference type="GO" id="GO:0010181">
    <property type="term" value="F:FMN binding"/>
    <property type="evidence" value="ECO:0007669"/>
    <property type="project" value="UniProtKB-UniRule"/>
</dbReference>